<name>A0A0F9C5H0_9ZZZZ</name>
<protein>
    <submittedName>
        <fullName evidence="1">Uncharacterized protein</fullName>
    </submittedName>
</protein>
<accession>A0A0F9C5H0</accession>
<proteinExistence type="predicted"/>
<sequence>MTIFINGVVGLPDGVTHPLINTYISGSGTAGIDNTAQDVKTVVVPANTLTQVGDRLRIRTYFRGDTGAGITATTKLNTVVISEATDSGGADWFMTEAWLHYITSTTAHIAETGSVPATGDNSADNVAGFDWSSDQNCVVSQDMVAGNHIVVYCIFLDVYPKGVK</sequence>
<dbReference type="EMBL" id="LAZR01034766">
    <property type="protein sequence ID" value="KKL44424.1"/>
    <property type="molecule type" value="Genomic_DNA"/>
</dbReference>
<evidence type="ECO:0000313" key="1">
    <source>
        <dbReference type="EMBL" id="KKL44424.1"/>
    </source>
</evidence>
<reference evidence="1" key="1">
    <citation type="journal article" date="2015" name="Nature">
        <title>Complex archaea that bridge the gap between prokaryotes and eukaryotes.</title>
        <authorList>
            <person name="Spang A."/>
            <person name="Saw J.H."/>
            <person name="Jorgensen S.L."/>
            <person name="Zaremba-Niedzwiedzka K."/>
            <person name="Martijn J."/>
            <person name="Lind A.E."/>
            <person name="van Eijk R."/>
            <person name="Schleper C."/>
            <person name="Guy L."/>
            <person name="Ettema T.J."/>
        </authorList>
    </citation>
    <scope>NUCLEOTIDE SEQUENCE</scope>
</reference>
<comment type="caution">
    <text evidence="1">The sequence shown here is derived from an EMBL/GenBank/DDBJ whole genome shotgun (WGS) entry which is preliminary data.</text>
</comment>
<organism evidence="1">
    <name type="scientific">marine sediment metagenome</name>
    <dbReference type="NCBI Taxonomy" id="412755"/>
    <lineage>
        <taxon>unclassified sequences</taxon>
        <taxon>metagenomes</taxon>
        <taxon>ecological metagenomes</taxon>
    </lineage>
</organism>
<gene>
    <name evidence="1" type="ORF">LCGC14_2365830</name>
</gene>
<dbReference type="AlphaFoldDB" id="A0A0F9C5H0"/>